<sequence length="183" mass="21044">MATATGRKATDTDQLHYPIYGEYYTGSGVTVDRTFTTTVEIWDMAYISDRCETPLSIQYRVFWAHPDRSSKNLYLKTWEPAVKLREDGFADEMDLVDRWKASSVAVFEDFWKEDEVGMGLFGADDDNLCVFNALKRTAELLGRPDLVTKQGIDQFDDNRLVLYSQDVRAGATWIDVRDFVMHL</sequence>
<organism evidence="1 2">
    <name type="scientific">Phytophthora megakarya</name>
    <dbReference type="NCBI Taxonomy" id="4795"/>
    <lineage>
        <taxon>Eukaryota</taxon>
        <taxon>Sar</taxon>
        <taxon>Stramenopiles</taxon>
        <taxon>Oomycota</taxon>
        <taxon>Peronosporomycetes</taxon>
        <taxon>Peronosporales</taxon>
        <taxon>Peronosporaceae</taxon>
        <taxon>Phytophthora</taxon>
    </lineage>
</organism>
<dbReference type="EMBL" id="NBNE01016849">
    <property type="protein sequence ID" value="OWY93018.1"/>
    <property type="molecule type" value="Genomic_DNA"/>
</dbReference>
<reference evidence="2" key="1">
    <citation type="submission" date="2017-03" db="EMBL/GenBank/DDBJ databases">
        <title>Phytopthora megakarya and P. palmivora, two closely related causual agents of cacao black pod achieved similar genome size and gene model numbers by different mechanisms.</title>
        <authorList>
            <person name="Ali S."/>
            <person name="Shao J."/>
            <person name="Larry D.J."/>
            <person name="Kronmiller B."/>
            <person name="Shen D."/>
            <person name="Strem M.D."/>
            <person name="Melnick R.L."/>
            <person name="Guiltinan M.J."/>
            <person name="Tyler B.M."/>
            <person name="Meinhardt L.W."/>
            <person name="Bailey B.A."/>
        </authorList>
    </citation>
    <scope>NUCLEOTIDE SEQUENCE [LARGE SCALE GENOMIC DNA]</scope>
    <source>
        <strain evidence="2">zdho120</strain>
    </source>
</reference>
<keyword evidence="2" id="KW-1185">Reference proteome</keyword>
<evidence type="ECO:0000313" key="2">
    <source>
        <dbReference type="Proteomes" id="UP000198211"/>
    </source>
</evidence>
<proteinExistence type="predicted"/>
<dbReference type="AlphaFoldDB" id="A0A225UJ55"/>
<evidence type="ECO:0000313" key="1">
    <source>
        <dbReference type="EMBL" id="OWY93018.1"/>
    </source>
</evidence>
<accession>A0A225UJ55</accession>
<dbReference type="Proteomes" id="UP000198211">
    <property type="component" value="Unassembled WGS sequence"/>
</dbReference>
<protein>
    <submittedName>
        <fullName evidence="1">Uncharacterized protein</fullName>
    </submittedName>
</protein>
<comment type="caution">
    <text evidence="1">The sequence shown here is derived from an EMBL/GenBank/DDBJ whole genome shotgun (WGS) entry which is preliminary data.</text>
</comment>
<name>A0A225UJ55_9STRA</name>
<dbReference type="OrthoDB" id="91613at2759"/>
<gene>
    <name evidence="1" type="ORF">PHMEG_00037735</name>
</gene>